<name>A0A540N6H6_MALBA</name>
<dbReference type="PANTHER" id="PTHR11926:SF1402">
    <property type="entry name" value="GLYCOSYLTRANSFERASE"/>
    <property type="match status" value="1"/>
</dbReference>
<dbReference type="GO" id="GO:0080043">
    <property type="term" value="F:quercetin 3-O-glucosyltransferase activity"/>
    <property type="evidence" value="ECO:0007669"/>
    <property type="project" value="TreeGrafter"/>
</dbReference>
<dbReference type="SUPFAM" id="SSF53756">
    <property type="entry name" value="UDP-Glycosyltransferase/glycogen phosphorylase"/>
    <property type="match status" value="1"/>
</dbReference>
<comment type="caution">
    <text evidence="2">The sequence shown here is derived from an EMBL/GenBank/DDBJ whole genome shotgun (WGS) entry which is preliminary data.</text>
</comment>
<sequence>MGNKKCIKRSNSNPIIILVPYPAQGHVTPMLKLASAFLSQGFKPVMVTPDYIHHQIVRKVEPKDKILCMPIPDGLDKDIPRDFFAIEKAMENNMANPLERLIHQLDDKDDDEVVCVVVDLLASWAIDVANRCEVACAGFWPAMHATYRLITAIPDMLRTGLISADTG</sequence>
<dbReference type="STRING" id="106549.A0A540N6H6"/>
<protein>
    <submittedName>
        <fullName evidence="2">Uncharacterized protein</fullName>
    </submittedName>
</protein>
<keyword evidence="3" id="KW-1185">Reference proteome</keyword>
<dbReference type="AlphaFoldDB" id="A0A540N6H6"/>
<dbReference type="Proteomes" id="UP000315295">
    <property type="component" value="Unassembled WGS sequence"/>
</dbReference>
<gene>
    <name evidence="2" type="ORF">C1H46_007718</name>
</gene>
<evidence type="ECO:0000313" key="2">
    <source>
        <dbReference type="EMBL" id="TQE06652.1"/>
    </source>
</evidence>
<dbReference type="PANTHER" id="PTHR11926">
    <property type="entry name" value="GLUCOSYL/GLUCURONOSYL TRANSFERASES"/>
    <property type="match status" value="1"/>
</dbReference>
<reference evidence="2 3" key="1">
    <citation type="journal article" date="2019" name="G3 (Bethesda)">
        <title>Sequencing of a Wild Apple (Malus baccata) Genome Unravels the Differences Between Cultivated and Wild Apple Species Regarding Disease Resistance and Cold Tolerance.</title>
        <authorList>
            <person name="Chen X."/>
        </authorList>
    </citation>
    <scope>NUCLEOTIDE SEQUENCE [LARGE SCALE GENOMIC DNA]</scope>
    <source>
        <strain evidence="3">cv. Shandingzi</strain>
        <tissue evidence="2">Leaves</tissue>
    </source>
</reference>
<proteinExistence type="inferred from homology"/>
<accession>A0A540N6H6</accession>
<dbReference type="Gene3D" id="3.40.50.2000">
    <property type="entry name" value="Glycogen Phosphorylase B"/>
    <property type="match status" value="1"/>
</dbReference>
<dbReference type="EMBL" id="VIEB01000100">
    <property type="protein sequence ID" value="TQE06652.1"/>
    <property type="molecule type" value="Genomic_DNA"/>
</dbReference>
<organism evidence="2 3">
    <name type="scientific">Malus baccata</name>
    <name type="common">Siberian crab apple</name>
    <name type="synonym">Pyrus baccata</name>
    <dbReference type="NCBI Taxonomy" id="106549"/>
    <lineage>
        <taxon>Eukaryota</taxon>
        <taxon>Viridiplantae</taxon>
        <taxon>Streptophyta</taxon>
        <taxon>Embryophyta</taxon>
        <taxon>Tracheophyta</taxon>
        <taxon>Spermatophyta</taxon>
        <taxon>Magnoliopsida</taxon>
        <taxon>eudicotyledons</taxon>
        <taxon>Gunneridae</taxon>
        <taxon>Pentapetalae</taxon>
        <taxon>rosids</taxon>
        <taxon>fabids</taxon>
        <taxon>Rosales</taxon>
        <taxon>Rosaceae</taxon>
        <taxon>Amygdaloideae</taxon>
        <taxon>Maleae</taxon>
        <taxon>Malus</taxon>
    </lineage>
</organism>
<comment type="similarity">
    <text evidence="1">Belongs to the UDP-glycosyltransferase family.</text>
</comment>
<evidence type="ECO:0000313" key="3">
    <source>
        <dbReference type="Proteomes" id="UP000315295"/>
    </source>
</evidence>
<evidence type="ECO:0000256" key="1">
    <source>
        <dbReference type="ARBA" id="ARBA00009995"/>
    </source>
</evidence>
<dbReference type="GO" id="GO:0080044">
    <property type="term" value="F:quercetin 7-O-glucosyltransferase activity"/>
    <property type="evidence" value="ECO:0007669"/>
    <property type="project" value="TreeGrafter"/>
</dbReference>